<comment type="caution">
    <text evidence="1">The sequence shown here is derived from an EMBL/GenBank/DDBJ whole genome shotgun (WGS) entry which is preliminary data.</text>
</comment>
<sequence>MSLASRITDMHVCPMQTPALPPIPHVGGPIIGPGVPTVLIGGIPAATMGDMCVCVGPPDSIIKGSTSVLIMNKPAARMGDSTAHGGTIVLGMPTVLIGG</sequence>
<protein>
    <recommendedName>
        <fullName evidence="3">Type VI secretion protein</fullName>
    </recommendedName>
</protein>
<proteinExistence type="predicted"/>
<dbReference type="InterPro" id="IPR008727">
    <property type="entry name" value="PAAR_motif"/>
</dbReference>
<dbReference type="Pfam" id="PF05488">
    <property type="entry name" value="PAAR_motif"/>
    <property type="match status" value="1"/>
</dbReference>
<dbReference type="EMBL" id="AEIU01000096">
    <property type="protein sequence ID" value="EFP95301.1"/>
    <property type="molecule type" value="Genomic_DNA"/>
</dbReference>
<evidence type="ECO:0000313" key="1">
    <source>
        <dbReference type="EMBL" id="EFP95301.1"/>
    </source>
</evidence>
<evidence type="ECO:0000313" key="2">
    <source>
        <dbReference type="Proteomes" id="UP000002943"/>
    </source>
</evidence>
<accession>E3BNQ7</accession>
<dbReference type="OrthoDB" id="9807902at2"/>
<name>E3BNQ7_9VIBR</name>
<dbReference type="Proteomes" id="UP000002943">
    <property type="component" value="Unassembled WGS sequence"/>
</dbReference>
<reference evidence="1 2" key="1">
    <citation type="journal article" date="2012" name="Int. J. Syst. Evol. Microbiol.">
        <title>Vibrio caribbeanicus sp. nov., isolated from the marine sponge Scleritoderma cyanea.</title>
        <authorList>
            <person name="Hoffmann M."/>
            <person name="Monday S.R."/>
            <person name="Allard M.W."/>
            <person name="Strain E.A."/>
            <person name="Whittaker P."/>
            <person name="Naum M."/>
            <person name="McCarthy P.J."/>
            <person name="Lopez J.V."/>
            <person name="Fischer M."/>
            <person name="Brown E.W."/>
        </authorList>
    </citation>
    <scope>NUCLEOTIDE SEQUENCE [LARGE SCALE GENOMIC DNA]</scope>
    <source>
        <strain evidence="1 2">ATCC BAA-2122</strain>
    </source>
</reference>
<dbReference type="CDD" id="cd14738">
    <property type="entry name" value="PAAR_2"/>
    <property type="match status" value="1"/>
</dbReference>
<keyword evidence="2" id="KW-1185">Reference proteome</keyword>
<organism evidence="1 2">
    <name type="scientific">Vibrio caribbeanicus ATCC BAA-2122</name>
    <dbReference type="NCBI Taxonomy" id="796620"/>
    <lineage>
        <taxon>Bacteria</taxon>
        <taxon>Pseudomonadati</taxon>
        <taxon>Pseudomonadota</taxon>
        <taxon>Gammaproteobacteria</taxon>
        <taxon>Vibrionales</taxon>
        <taxon>Vibrionaceae</taxon>
        <taxon>Vibrio</taxon>
    </lineage>
</organism>
<dbReference type="STRING" id="796620.VIBC2010_14739"/>
<dbReference type="Gene3D" id="2.60.200.60">
    <property type="match status" value="2"/>
</dbReference>
<dbReference type="eggNOG" id="COG4104">
    <property type="taxonomic scope" value="Bacteria"/>
</dbReference>
<dbReference type="RefSeq" id="WP_009602650.1">
    <property type="nucleotide sequence ID" value="NZ_AEIU01000096.1"/>
</dbReference>
<dbReference type="AlphaFoldDB" id="E3BNQ7"/>
<gene>
    <name evidence="1" type="ORF">VIBC2010_14739</name>
</gene>
<evidence type="ECO:0008006" key="3">
    <source>
        <dbReference type="Google" id="ProtNLM"/>
    </source>
</evidence>